<proteinExistence type="predicted"/>
<dbReference type="Pfam" id="PF01797">
    <property type="entry name" value="Y1_Tnp"/>
    <property type="match status" value="1"/>
</dbReference>
<sequence>MPRKARVVLPNTPHHVVQRGHNRNAVFVEDRDYRYYLDNLLEWKETLECRVYAYCLMTNHVHIVIDPGETPEHLSLLMKRLAGRQTRWVNAQEKRSGSLWEGRFKSSPIQTLDYLLACTRYVELNPVRAKMVAMPGDYAWSSYHGKVGIQADSLIDADDCYLALGTDELTRQAEYAMYVNTNVSQDELTMLRLAVRREQLTGNRLFIDEVERRIGIRIEQRGPGRPVKNGDKG</sequence>
<name>A0A3B0ZWV6_9ZZZZ</name>
<dbReference type="GO" id="GO:0006313">
    <property type="term" value="P:DNA transposition"/>
    <property type="evidence" value="ECO:0007669"/>
    <property type="project" value="InterPro"/>
</dbReference>
<dbReference type="SMART" id="SM01321">
    <property type="entry name" value="Y1_Tnp"/>
    <property type="match status" value="1"/>
</dbReference>
<dbReference type="InterPro" id="IPR002686">
    <property type="entry name" value="Transposase_17"/>
</dbReference>
<dbReference type="InterPro" id="IPR036515">
    <property type="entry name" value="Transposase_17_sf"/>
</dbReference>
<evidence type="ECO:0000259" key="1">
    <source>
        <dbReference type="SMART" id="SM01321"/>
    </source>
</evidence>
<dbReference type="SUPFAM" id="SSF143422">
    <property type="entry name" value="Transposase IS200-like"/>
    <property type="match status" value="1"/>
</dbReference>
<dbReference type="PANTHER" id="PTHR34322:SF2">
    <property type="entry name" value="TRANSPOSASE IS200-LIKE DOMAIN-CONTAINING PROTEIN"/>
    <property type="match status" value="1"/>
</dbReference>
<protein>
    <submittedName>
        <fullName evidence="2">Transposase and inactivated derivatives</fullName>
    </submittedName>
</protein>
<dbReference type="GO" id="GO:0003677">
    <property type="term" value="F:DNA binding"/>
    <property type="evidence" value="ECO:0007669"/>
    <property type="project" value="InterPro"/>
</dbReference>
<dbReference type="Gene3D" id="3.30.70.1290">
    <property type="entry name" value="Transposase IS200-like"/>
    <property type="match status" value="1"/>
</dbReference>
<dbReference type="EMBL" id="UOFR01000021">
    <property type="protein sequence ID" value="VAW93710.1"/>
    <property type="molecule type" value="Genomic_DNA"/>
</dbReference>
<reference evidence="2" key="1">
    <citation type="submission" date="2018-06" db="EMBL/GenBank/DDBJ databases">
        <authorList>
            <person name="Zhirakovskaya E."/>
        </authorList>
    </citation>
    <scope>NUCLEOTIDE SEQUENCE</scope>
</reference>
<dbReference type="AlphaFoldDB" id="A0A3B0ZWV6"/>
<dbReference type="PANTHER" id="PTHR34322">
    <property type="entry name" value="TRANSPOSASE, Y1_TNP DOMAIN-CONTAINING"/>
    <property type="match status" value="1"/>
</dbReference>
<gene>
    <name evidence="2" type="ORF">MNBD_GAMMA21-3056</name>
</gene>
<evidence type="ECO:0000313" key="2">
    <source>
        <dbReference type="EMBL" id="VAW93710.1"/>
    </source>
</evidence>
<dbReference type="GO" id="GO:0004803">
    <property type="term" value="F:transposase activity"/>
    <property type="evidence" value="ECO:0007669"/>
    <property type="project" value="InterPro"/>
</dbReference>
<feature type="domain" description="Transposase IS200-like" evidence="1">
    <location>
        <begin position="9"/>
        <end position="125"/>
    </location>
</feature>
<organism evidence="2">
    <name type="scientific">hydrothermal vent metagenome</name>
    <dbReference type="NCBI Taxonomy" id="652676"/>
    <lineage>
        <taxon>unclassified sequences</taxon>
        <taxon>metagenomes</taxon>
        <taxon>ecological metagenomes</taxon>
    </lineage>
</organism>
<accession>A0A3B0ZWV6</accession>